<proteinExistence type="predicted"/>
<dbReference type="EMBL" id="VSRR010016121">
    <property type="protein sequence ID" value="MPC58941.1"/>
    <property type="molecule type" value="Genomic_DNA"/>
</dbReference>
<organism evidence="1 2">
    <name type="scientific">Portunus trituberculatus</name>
    <name type="common">Swimming crab</name>
    <name type="synonym">Neptunus trituberculatus</name>
    <dbReference type="NCBI Taxonomy" id="210409"/>
    <lineage>
        <taxon>Eukaryota</taxon>
        <taxon>Metazoa</taxon>
        <taxon>Ecdysozoa</taxon>
        <taxon>Arthropoda</taxon>
        <taxon>Crustacea</taxon>
        <taxon>Multicrustacea</taxon>
        <taxon>Malacostraca</taxon>
        <taxon>Eumalacostraca</taxon>
        <taxon>Eucarida</taxon>
        <taxon>Decapoda</taxon>
        <taxon>Pleocyemata</taxon>
        <taxon>Brachyura</taxon>
        <taxon>Eubrachyura</taxon>
        <taxon>Portunoidea</taxon>
        <taxon>Portunidae</taxon>
        <taxon>Portuninae</taxon>
        <taxon>Portunus</taxon>
    </lineage>
</organism>
<dbReference type="Proteomes" id="UP000324222">
    <property type="component" value="Unassembled WGS sequence"/>
</dbReference>
<comment type="caution">
    <text evidence="1">The sequence shown here is derived from an EMBL/GenBank/DDBJ whole genome shotgun (WGS) entry which is preliminary data.</text>
</comment>
<evidence type="ECO:0000313" key="1">
    <source>
        <dbReference type="EMBL" id="MPC58941.1"/>
    </source>
</evidence>
<sequence length="65" mass="7530">MRCDVMRTRILVFSATHTQAPGPPCWCSKQPCLENCLEDWFVLTGRTLWPREAARLVDHCLTRLV</sequence>
<keyword evidence="2" id="KW-1185">Reference proteome</keyword>
<accession>A0A5B7GFW1</accession>
<evidence type="ECO:0000313" key="2">
    <source>
        <dbReference type="Proteomes" id="UP000324222"/>
    </source>
</evidence>
<reference evidence="1 2" key="1">
    <citation type="submission" date="2019-05" db="EMBL/GenBank/DDBJ databases">
        <title>Another draft genome of Portunus trituberculatus and its Hox gene families provides insights of decapod evolution.</title>
        <authorList>
            <person name="Jeong J.-H."/>
            <person name="Song I."/>
            <person name="Kim S."/>
            <person name="Choi T."/>
            <person name="Kim D."/>
            <person name="Ryu S."/>
            <person name="Kim W."/>
        </authorList>
    </citation>
    <scope>NUCLEOTIDE SEQUENCE [LARGE SCALE GENOMIC DNA]</scope>
    <source>
        <tissue evidence="1">Muscle</tissue>
    </source>
</reference>
<protein>
    <submittedName>
        <fullName evidence="1">Uncharacterized protein</fullName>
    </submittedName>
</protein>
<gene>
    <name evidence="1" type="ORF">E2C01_052954</name>
</gene>
<dbReference type="AlphaFoldDB" id="A0A5B7GFW1"/>
<name>A0A5B7GFW1_PORTR</name>